<feature type="region of interest" description="Disordered" evidence="1">
    <location>
        <begin position="168"/>
        <end position="207"/>
    </location>
</feature>
<evidence type="ECO:0000313" key="3">
    <source>
        <dbReference type="EMBL" id="KAK3382241.1"/>
    </source>
</evidence>
<evidence type="ECO:0000313" key="4">
    <source>
        <dbReference type="Proteomes" id="UP001287356"/>
    </source>
</evidence>
<reference evidence="3" key="2">
    <citation type="submission" date="2023-06" db="EMBL/GenBank/DDBJ databases">
        <authorList>
            <consortium name="Lawrence Berkeley National Laboratory"/>
            <person name="Haridas S."/>
            <person name="Hensen N."/>
            <person name="Bonometti L."/>
            <person name="Westerberg I."/>
            <person name="Brannstrom I.O."/>
            <person name="Guillou S."/>
            <person name="Cros-Aarteil S."/>
            <person name="Calhoun S."/>
            <person name="Kuo A."/>
            <person name="Mondo S."/>
            <person name="Pangilinan J."/>
            <person name="Riley R."/>
            <person name="Labutti K."/>
            <person name="Andreopoulos B."/>
            <person name="Lipzen A."/>
            <person name="Chen C."/>
            <person name="Yanf M."/>
            <person name="Daum C."/>
            <person name="Ng V."/>
            <person name="Clum A."/>
            <person name="Steindorff A."/>
            <person name="Ohm R."/>
            <person name="Martin F."/>
            <person name="Silar P."/>
            <person name="Natvig D."/>
            <person name="Lalanne C."/>
            <person name="Gautier V."/>
            <person name="Ament-Velasquez S.L."/>
            <person name="Kruys A."/>
            <person name="Hutchinson M.I."/>
            <person name="Powell A.J."/>
            <person name="Barry K."/>
            <person name="Miller A.N."/>
            <person name="Grigoriev I.V."/>
            <person name="Debuchy R."/>
            <person name="Gladieux P."/>
            <person name="Thoren M.H."/>
            <person name="Johannesson H."/>
        </authorList>
    </citation>
    <scope>NUCLEOTIDE SEQUENCE</scope>
    <source>
        <strain evidence="3">CBS 958.72</strain>
    </source>
</reference>
<dbReference type="EMBL" id="JAULSN010000001">
    <property type="protein sequence ID" value="KAK3382241.1"/>
    <property type="molecule type" value="Genomic_DNA"/>
</dbReference>
<evidence type="ECO:0000256" key="1">
    <source>
        <dbReference type="SAM" id="MobiDB-lite"/>
    </source>
</evidence>
<dbReference type="AlphaFoldDB" id="A0AAE0NIP0"/>
<keyword evidence="4" id="KW-1185">Reference proteome</keyword>
<sequence>MALLKLPGGWFCLPVSATHDWEVAEPEPQTVTAAAPLEAATDLAGCRLRASRLPRARSDEEGAVRQATHKISASRPAPILAALHHSTSYASLGIFTRSSVGFTRPLYCPASTVQARLSSRSCRDLDIDAANLDPQPPAIHPATIETMNPDTQSQPTTVLVETVASPAQARVRSTPPFTAQPPQSPTGHAGSNGDGGPHQPTEPGKTHKPQFWAVDLEQGNAAETRAKRRLHMLRSRIGRRGADSTCGALVDTLVLVASGMVLLFFIILMVHLLGGIPAN</sequence>
<keyword evidence="2" id="KW-0812">Transmembrane</keyword>
<evidence type="ECO:0000256" key="2">
    <source>
        <dbReference type="SAM" id="Phobius"/>
    </source>
</evidence>
<feature type="transmembrane region" description="Helical" evidence="2">
    <location>
        <begin position="253"/>
        <end position="273"/>
    </location>
</feature>
<gene>
    <name evidence="3" type="ORF">B0T24DRAFT_660981</name>
</gene>
<comment type="caution">
    <text evidence="3">The sequence shown here is derived from an EMBL/GenBank/DDBJ whole genome shotgun (WGS) entry which is preliminary data.</text>
</comment>
<organism evidence="3 4">
    <name type="scientific">Lasiosphaeria ovina</name>
    <dbReference type="NCBI Taxonomy" id="92902"/>
    <lineage>
        <taxon>Eukaryota</taxon>
        <taxon>Fungi</taxon>
        <taxon>Dikarya</taxon>
        <taxon>Ascomycota</taxon>
        <taxon>Pezizomycotina</taxon>
        <taxon>Sordariomycetes</taxon>
        <taxon>Sordariomycetidae</taxon>
        <taxon>Sordariales</taxon>
        <taxon>Lasiosphaeriaceae</taxon>
        <taxon>Lasiosphaeria</taxon>
    </lineage>
</organism>
<accession>A0AAE0NIP0</accession>
<proteinExistence type="predicted"/>
<reference evidence="3" key="1">
    <citation type="journal article" date="2023" name="Mol. Phylogenet. Evol.">
        <title>Genome-scale phylogeny and comparative genomics of the fungal order Sordariales.</title>
        <authorList>
            <person name="Hensen N."/>
            <person name="Bonometti L."/>
            <person name="Westerberg I."/>
            <person name="Brannstrom I.O."/>
            <person name="Guillou S."/>
            <person name="Cros-Aarteil S."/>
            <person name="Calhoun S."/>
            <person name="Haridas S."/>
            <person name="Kuo A."/>
            <person name="Mondo S."/>
            <person name="Pangilinan J."/>
            <person name="Riley R."/>
            <person name="LaButti K."/>
            <person name="Andreopoulos B."/>
            <person name="Lipzen A."/>
            <person name="Chen C."/>
            <person name="Yan M."/>
            <person name="Daum C."/>
            <person name="Ng V."/>
            <person name="Clum A."/>
            <person name="Steindorff A."/>
            <person name="Ohm R.A."/>
            <person name="Martin F."/>
            <person name="Silar P."/>
            <person name="Natvig D.O."/>
            <person name="Lalanne C."/>
            <person name="Gautier V."/>
            <person name="Ament-Velasquez S.L."/>
            <person name="Kruys A."/>
            <person name="Hutchinson M.I."/>
            <person name="Powell A.J."/>
            <person name="Barry K."/>
            <person name="Miller A.N."/>
            <person name="Grigoriev I.V."/>
            <person name="Debuchy R."/>
            <person name="Gladieux P."/>
            <person name="Hiltunen Thoren M."/>
            <person name="Johannesson H."/>
        </authorList>
    </citation>
    <scope>NUCLEOTIDE SEQUENCE</scope>
    <source>
        <strain evidence="3">CBS 958.72</strain>
    </source>
</reference>
<dbReference type="Proteomes" id="UP001287356">
    <property type="component" value="Unassembled WGS sequence"/>
</dbReference>
<keyword evidence="2" id="KW-1133">Transmembrane helix</keyword>
<keyword evidence="2" id="KW-0472">Membrane</keyword>
<name>A0AAE0NIP0_9PEZI</name>
<protein>
    <submittedName>
        <fullName evidence="3">Uncharacterized protein</fullName>
    </submittedName>
</protein>